<dbReference type="SUPFAM" id="SSF54695">
    <property type="entry name" value="POZ domain"/>
    <property type="match status" value="1"/>
</dbReference>
<comment type="caution">
    <text evidence="2">The sequence shown here is derived from an EMBL/GenBank/DDBJ whole genome shotgun (WGS) entry which is preliminary data.</text>
</comment>
<accession>A0AAD7FRN8</accession>
<dbReference type="PROSITE" id="PS50097">
    <property type="entry name" value="BTB"/>
    <property type="match status" value="1"/>
</dbReference>
<proteinExistence type="predicted"/>
<feature type="domain" description="BTB" evidence="1">
    <location>
        <begin position="29"/>
        <end position="93"/>
    </location>
</feature>
<dbReference type="Pfam" id="PF00651">
    <property type="entry name" value="BTB"/>
    <property type="match status" value="1"/>
</dbReference>
<dbReference type="EMBL" id="JARKIF010000007">
    <property type="protein sequence ID" value="KAJ7634550.1"/>
    <property type="molecule type" value="Genomic_DNA"/>
</dbReference>
<evidence type="ECO:0000313" key="3">
    <source>
        <dbReference type="Proteomes" id="UP001221142"/>
    </source>
</evidence>
<dbReference type="InterPro" id="IPR011333">
    <property type="entry name" value="SKP1/BTB/POZ_sf"/>
</dbReference>
<reference evidence="2" key="1">
    <citation type="submission" date="2023-03" db="EMBL/GenBank/DDBJ databases">
        <title>Massive genome expansion in bonnet fungi (Mycena s.s.) driven by repeated elements and novel gene families across ecological guilds.</title>
        <authorList>
            <consortium name="Lawrence Berkeley National Laboratory"/>
            <person name="Harder C.B."/>
            <person name="Miyauchi S."/>
            <person name="Viragh M."/>
            <person name="Kuo A."/>
            <person name="Thoen E."/>
            <person name="Andreopoulos B."/>
            <person name="Lu D."/>
            <person name="Skrede I."/>
            <person name="Drula E."/>
            <person name="Henrissat B."/>
            <person name="Morin E."/>
            <person name="Kohler A."/>
            <person name="Barry K."/>
            <person name="LaButti K."/>
            <person name="Morin E."/>
            <person name="Salamov A."/>
            <person name="Lipzen A."/>
            <person name="Mereny Z."/>
            <person name="Hegedus B."/>
            <person name="Baldrian P."/>
            <person name="Stursova M."/>
            <person name="Weitz H."/>
            <person name="Taylor A."/>
            <person name="Grigoriev I.V."/>
            <person name="Nagy L.G."/>
            <person name="Martin F."/>
            <person name="Kauserud H."/>
        </authorList>
    </citation>
    <scope>NUCLEOTIDE SEQUENCE</scope>
    <source>
        <strain evidence="2">9284</strain>
    </source>
</reference>
<dbReference type="SMART" id="SM00225">
    <property type="entry name" value="BTB"/>
    <property type="match status" value="1"/>
</dbReference>
<keyword evidence="3" id="KW-1185">Reference proteome</keyword>
<dbReference type="Proteomes" id="UP001221142">
    <property type="component" value="Unassembled WGS sequence"/>
</dbReference>
<gene>
    <name evidence="2" type="ORF">FB45DRAFT_789748</name>
</gene>
<protein>
    <recommendedName>
        <fullName evidence="1">BTB domain-containing protein</fullName>
    </recommendedName>
</protein>
<dbReference type="CDD" id="cd18186">
    <property type="entry name" value="BTB_POZ_ZBTB_KLHL-like"/>
    <property type="match status" value="1"/>
</dbReference>
<name>A0AAD7FRN8_9AGAR</name>
<organism evidence="2 3">
    <name type="scientific">Roridomyces roridus</name>
    <dbReference type="NCBI Taxonomy" id="1738132"/>
    <lineage>
        <taxon>Eukaryota</taxon>
        <taxon>Fungi</taxon>
        <taxon>Dikarya</taxon>
        <taxon>Basidiomycota</taxon>
        <taxon>Agaricomycotina</taxon>
        <taxon>Agaricomycetes</taxon>
        <taxon>Agaricomycetidae</taxon>
        <taxon>Agaricales</taxon>
        <taxon>Marasmiineae</taxon>
        <taxon>Mycenaceae</taxon>
        <taxon>Roridomyces</taxon>
    </lineage>
</organism>
<dbReference type="Gene3D" id="3.30.710.10">
    <property type="entry name" value="Potassium Channel Kv1.1, Chain A"/>
    <property type="match status" value="1"/>
</dbReference>
<evidence type="ECO:0000259" key="1">
    <source>
        <dbReference type="PROSITE" id="PS50097"/>
    </source>
</evidence>
<dbReference type="InterPro" id="IPR000210">
    <property type="entry name" value="BTB/POZ_dom"/>
</dbReference>
<dbReference type="AlphaFoldDB" id="A0AAD7FRN8"/>
<evidence type="ECO:0000313" key="2">
    <source>
        <dbReference type="EMBL" id="KAJ7634550.1"/>
    </source>
</evidence>
<sequence>MSDIAASPKRQRTEEELTPTRSHIWKPFGDIVLQVESTQFRVSRDVLANQSSVFADMFSVPQPPNEPTVEGCPVVILPGDSAKDWELLLDVLYEPFDDKERRSFAEIAAMLRLGRKYGISTAEANALRRIRFEYPSDCAQWEERVGCDELSKIEDYCGIALDLLKLAYEFGINSCIPTVSLNCLAAYSPDEIFNGIERFGQSRINIPVEIQTQLAFGFMKIMQFQREAYPWLDNDEVIPCGSCKGETDCTASRHALRRSLSWSGITNNGACFLIDLWDPEWSEGFCDDCAEAGKMSFTATRGKAWEALPTFFGLGKWEELKDLE</sequence>